<reference evidence="2" key="1">
    <citation type="submission" date="2021-02" db="EMBL/GenBank/DDBJ databases">
        <authorList>
            <person name="Nowell W R."/>
        </authorList>
    </citation>
    <scope>NUCLEOTIDE SEQUENCE</scope>
</reference>
<dbReference type="Proteomes" id="UP000676336">
    <property type="component" value="Unassembled WGS sequence"/>
</dbReference>
<dbReference type="Proteomes" id="UP000663855">
    <property type="component" value="Unassembled WGS sequence"/>
</dbReference>
<evidence type="ECO:0000313" key="2">
    <source>
        <dbReference type="EMBL" id="CAF1931394.1"/>
    </source>
</evidence>
<dbReference type="EMBL" id="CAJNRE010000766">
    <property type="protein sequence ID" value="CAF1931394.1"/>
    <property type="molecule type" value="Genomic_DNA"/>
</dbReference>
<evidence type="ECO:0000313" key="3">
    <source>
        <dbReference type="EMBL" id="CAF4698175.1"/>
    </source>
</evidence>
<proteinExistence type="predicted"/>
<dbReference type="InterPro" id="IPR036322">
    <property type="entry name" value="WD40_repeat_dom_sf"/>
</dbReference>
<dbReference type="SUPFAM" id="SSF50978">
    <property type="entry name" value="WD40 repeat-like"/>
    <property type="match status" value="1"/>
</dbReference>
<sequence>MAKRPCTTQVDRPGIALVINEFSDSSFTLYNYQMEPISSVELNSPCMSIQTLPNGQWLLSNSSDNIYTVIDVNLEQHDESAICAQYGFSRCVITCDETDKVLLVLVTNQQRHVYNQLTPGVQVYYG</sequence>
<gene>
    <name evidence="1" type="ORF">CJN711_LOCUS25470</name>
    <name evidence="2" type="ORF">MBJ925_LOCUS4319</name>
    <name evidence="3" type="ORF">SMN809_LOCUS42947</name>
</gene>
<accession>A0A816L2R8</accession>
<comment type="caution">
    <text evidence="2">The sequence shown here is derived from an EMBL/GenBank/DDBJ whole genome shotgun (WGS) entry which is preliminary data.</text>
</comment>
<name>A0A816L2R8_9BILA</name>
<organism evidence="2 4">
    <name type="scientific">Rotaria magnacalcarata</name>
    <dbReference type="NCBI Taxonomy" id="392030"/>
    <lineage>
        <taxon>Eukaryota</taxon>
        <taxon>Metazoa</taxon>
        <taxon>Spiralia</taxon>
        <taxon>Gnathifera</taxon>
        <taxon>Rotifera</taxon>
        <taxon>Eurotatoria</taxon>
        <taxon>Bdelloidea</taxon>
        <taxon>Philodinida</taxon>
        <taxon>Philodinidae</taxon>
        <taxon>Rotaria</taxon>
    </lineage>
</organism>
<evidence type="ECO:0000313" key="4">
    <source>
        <dbReference type="Proteomes" id="UP000663824"/>
    </source>
</evidence>
<evidence type="ECO:0000313" key="1">
    <source>
        <dbReference type="EMBL" id="CAF1467568.1"/>
    </source>
</evidence>
<dbReference type="Proteomes" id="UP000663824">
    <property type="component" value="Unassembled WGS sequence"/>
</dbReference>
<dbReference type="EMBL" id="CAJNOV010011877">
    <property type="protein sequence ID" value="CAF1467568.1"/>
    <property type="molecule type" value="Genomic_DNA"/>
</dbReference>
<dbReference type="AlphaFoldDB" id="A0A816L2R8"/>
<dbReference type="EMBL" id="CAJOBI010125291">
    <property type="protein sequence ID" value="CAF4698175.1"/>
    <property type="molecule type" value="Genomic_DNA"/>
</dbReference>
<protein>
    <submittedName>
        <fullName evidence="2">Uncharacterized protein</fullName>
    </submittedName>
</protein>